<evidence type="ECO:0000259" key="1">
    <source>
        <dbReference type="Pfam" id="PF14534"/>
    </source>
</evidence>
<reference evidence="3" key="1">
    <citation type="submission" date="2018-02" db="EMBL/GenBank/DDBJ databases">
        <authorList>
            <person name="Hausmann B."/>
        </authorList>
    </citation>
    <scope>NUCLEOTIDE SEQUENCE [LARGE SCALE GENOMIC DNA]</scope>
    <source>
        <strain evidence="3">Peat soil MAG SbA5</strain>
    </source>
</reference>
<dbReference type="Pfam" id="PF14534">
    <property type="entry name" value="DUF4440"/>
    <property type="match status" value="1"/>
</dbReference>
<dbReference type="InterPro" id="IPR032710">
    <property type="entry name" value="NTF2-like_dom_sf"/>
</dbReference>
<evidence type="ECO:0000313" key="3">
    <source>
        <dbReference type="Proteomes" id="UP000239735"/>
    </source>
</evidence>
<evidence type="ECO:0000313" key="2">
    <source>
        <dbReference type="EMBL" id="SPE18050.1"/>
    </source>
</evidence>
<dbReference type="InterPro" id="IPR027843">
    <property type="entry name" value="DUF4440"/>
</dbReference>
<dbReference type="EMBL" id="OKRB01000031">
    <property type="protein sequence ID" value="SPE18050.1"/>
    <property type="molecule type" value="Genomic_DNA"/>
</dbReference>
<feature type="domain" description="DUF4440" evidence="1">
    <location>
        <begin position="130"/>
        <end position="235"/>
    </location>
</feature>
<dbReference type="AlphaFoldDB" id="A0A2N9L477"/>
<name>A0A2N9L477_9BACT</name>
<accession>A0A2N9L477</accession>
<sequence length="259" mass="28877">MSEKSLRNGANHGFLVPAKAVWRTTGLWPWNQCEEDPQRMQWAILVRSRESNIEIPDYLSGIDLRSFPGLLSDTFMSGATAKLPVPVPAPTSRRLAIGRMIATALLLAGCCGNLYAGQAKPKMHDNRHEIEQLEEAWRNAVLKSDTTAMSALLSDDYIAITASGTLQTKDEALANLGRRHVITLDISDRKVRFYGKTALVTSLANVETTTAEGDTSGSFRYTRVYVRNRQGKWKIVSFEASRIRQPGERRKHDSVTNTK</sequence>
<dbReference type="Proteomes" id="UP000239735">
    <property type="component" value="Unassembled WGS sequence"/>
</dbReference>
<dbReference type="SUPFAM" id="SSF54427">
    <property type="entry name" value="NTF2-like"/>
    <property type="match status" value="1"/>
</dbReference>
<dbReference type="Gene3D" id="3.10.450.50">
    <property type="match status" value="1"/>
</dbReference>
<protein>
    <recommendedName>
        <fullName evidence="1">DUF4440 domain-containing protein</fullName>
    </recommendedName>
</protein>
<gene>
    <name evidence="2" type="ORF">SBA5_1260006</name>
</gene>
<proteinExistence type="predicted"/>
<organism evidence="2 3">
    <name type="scientific">Candidatus Sulfuritelmatomonas gaucii</name>
    <dbReference type="NCBI Taxonomy" id="2043161"/>
    <lineage>
        <taxon>Bacteria</taxon>
        <taxon>Pseudomonadati</taxon>
        <taxon>Acidobacteriota</taxon>
        <taxon>Terriglobia</taxon>
        <taxon>Terriglobales</taxon>
        <taxon>Acidobacteriaceae</taxon>
        <taxon>Candidatus Sulfuritelmatomonas</taxon>
    </lineage>
</organism>